<evidence type="ECO:0000313" key="3">
    <source>
        <dbReference type="EMBL" id="MDQ7250922.1"/>
    </source>
</evidence>
<dbReference type="RefSeq" id="WP_379960778.1">
    <property type="nucleotide sequence ID" value="NZ_JAUYVI010000008.1"/>
</dbReference>
<accession>A0ABU0YT91</accession>
<feature type="compositionally biased region" description="Basic and acidic residues" evidence="1">
    <location>
        <begin position="129"/>
        <end position="148"/>
    </location>
</feature>
<dbReference type="EMBL" id="JAUYVI010000008">
    <property type="protein sequence ID" value="MDQ7250922.1"/>
    <property type="molecule type" value="Genomic_DNA"/>
</dbReference>
<sequence>MTFRAFWPLYLQAHNHPATRAVHYGATVIGVGSALATAISWQPLFLLGIGLAYGLAIGAHTVIERNQSMVRVNPVWGAMADLRMFWLALTGGLQAEIARYGRGDWDDQQEIPERGSRAFRLWQEQPIYRSERQSGGRAQPESRQERSDAQGGPGDRSRSIFTD</sequence>
<evidence type="ECO:0000313" key="4">
    <source>
        <dbReference type="Proteomes" id="UP001230156"/>
    </source>
</evidence>
<dbReference type="Pfam" id="PF06127">
    <property type="entry name" value="Mpo1-like"/>
    <property type="match status" value="1"/>
</dbReference>
<feature type="region of interest" description="Disordered" evidence="1">
    <location>
        <begin position="126"/>
        <end position="163"/>
    </location>
</feature>
<dbReference type="Proteomes" id="UP001230156">
    <property type="component" value="Unassembled WGS sequence"/>
</dbReference>
<keyword evidence="2" id="KW-1133">Transmembrane helix</keyword>
<dbReference type="PANTHER" id="PTHR34205">
    <property type="entry name" value="TRANSMEMBRANE PROTEIN"/>
    <property type="match status" value="1"/>
</dbReference>
<dbReference type="PANTHER" id="PTHR34205:SF2">
    <property type="entry name" value="DUF962 DOMAIN-CONTAINING PROTEIN"/>
    <property type="match status" value="1"/>
</dbReference>
<feature type="transmembrane region" description="Helical" evidence="2">
    <location>
        <begin position="21"/>
        <end position="39"/>
    </location>
</feature>
<proteinExistence type="predicted"/>
<dbReference type="InterPro" id="IPR009305">
    <property type="entry name" value="Mpo1-like"/>
</dbReference>
<reference evidence="4" key="1">
    <citation type="submission" date="2023-08" db="EMBL/GenBank/DDBJ databases">
        <title>Rhodospirillaceae gen. nov., a novel taxon isolated from the Yangtze River Yuezi River estuary sludge.</title>
        <authorList>
            <person name="Ruan L."/>
        </authorList>
    </citation>
    <scope>NUCLEOTIDE SEQUENCE [LARGE SCALE GENOMIC DNA]</scope>
    <source>
        <strain evidence="4">R-7</strain>
    </source>
</reference>
<keyword evidence="4" id="KW-1185">Reference proteome</keyword>
<keyword evidence="2" id="KW-0812">Transmembrane</keyword>
<evidence type="ECO:0000256" key="1">
    <source>
        <dbReference type="SAM" id="MobiDB-lite"/>
    </source>
</evidence>
<protein>
    <submittedName>
        <fullName evidence="3">DUF962 domain-containing protein</fullName>
    </submittedName>
</protein>
<comment type="caution">
    <text evidence="3">The sequence shown here is derived from an EMBL/GenBank/DDBJ whole genome shotgun (WGS) entry which is preliminary data.</text>
</comment>
<gene>
    <name evidence="3" type="ORF">Q8A70_24760</name>
</gene>
<name>A0ABU0YT91_9PROT</name>
<feature type="transmembrane region" description="Helical" evidence="2">
    <location>
        <begin position="45"/>
        <end position="63"/>
    </location>
</feature>
<organism evidence="3 4">
    <name type="scientific">Dongia sedimenti</name>
    <dbReference type="NCBI Taxonomy" id="3064282"/>
    <lineage>
        <taxon>Bacteria</taxon>
        <taxon>Pseudomonadati</taxon>
        <taxon>Pseudomonadota</taxon>
        <taxon>Alphaproteobacteria</taxon>
        <taxon>Rhodospirillales</taxon>
        <taxon>Dongiaceae</taxon>
        <taxon>Dongia</taxon>
    </lineage>
</organism>
<keyword evidence="2" id="KW-0472">Membrane</keyword>
<evidence type="ECO:0000256" key="2">
    <source>
        <dbReference type="SAM" id="Phobius"/>
    </source>
</evidence>